<dbReference type="PRINTS" id="PR00337">
    <property type="entry name" value="LEUILEVALBP"/>
</dbReference>
<dbReference type="PANTHER" id="PTHR30483:SF6">
    <property type="entry name" value="PERIPLASMIC BINDING PROTEIN OF ABC TRANSPORTER FOR NATURAL AMINO ACIDS"/>
    <property type="match status" value="1"/>
</dbReference>
<evidence type="ECO:0000313" key="8">
    <source>
        <dbReference type="Proteomes" id="UP000014316"/>
    </source>
</evidence>
<dbReference type="InterPro" id="IPR000709">
    <property type="entry name" value="Leu_Ile_Val-bd"/>
</dbReference>
<dbReference type="Pfam" id="PF13458">
    <property type="entry name" value="Peripla_BP_6"/>
    <property type="match status" value="1"/>
</dbReference>
<dbReference type="InterPro" id="IPR028081">
    <property type="entry name" value="Leu-bd"/>
</dbReference>
<dbReference type="GO" id="GO:0006865">
    <property type="term" value="P:amino acid transport"/>
    <property type="evidence" value="ECO:0007669"/>
    <property type="project" value="UniProtKB-KW"/>
</dbReference>
<sequence length="110" mass="10998">MKKQIVKAIMSAGVIAASMLALAGCATKSATSKGNTAGNTIKIGVNMELSGAVAGYGEQQKQGIELAVKQINAAGGIKVGNTKKKITAVYRDNKSSTSGAASVAAQLANT</sequence>
<gene>
    <name evidence="7" type="ORF">Lpp123_01799</name>
</gene>
<evidence type="ECO:0000256" key="2">
    <source>
        <dbReference type="ARBA" id="ARBA00022448"/>
    </source>
</evidence>
<feature type="non-terminal residue" evidence="7">
    <location>
        <position position="110"/>
    </location>
</feature>
<keyword evidence="2" id="KW-0813">Transport</keyword>
<feature type="signal peptide" evidence="5">
    <location>
        <begin position="1"/>
        <end position="23"/>
    </location>
</feature>
<keyword evidence="3 5" id="KW-0732">Signal</keyword>
<evidence type="ECO:0000256" key="5">
    <source>
        <dbReference type="SAM" id="SignalP"/>
    </source>
</evidence>
<dbReference type="AlphaFoldDB" id="A0A829GKH6"/>
<protein>
    <submittedName>
        <fullName evidence="7">Branched-chain amino acid ABC transporter substrate-binding protein</fullName>
    </submittedName>
</protein>
<feature type="chain" id="PRO_5039575904" evidence="5">
    <location>
        <begin position="24"/>
        <end position="110"/>
    </location>
</feature>
<dbReference type="EMBL" id="ANJW01000098">
    <property type="protein sequence ID" value="EPC58302.1"/>
    <property type="molecule type" value="Genomic_DNA"/>
</dbReference>
<proteinExistence type="inferred from homology"/>
<comment type="similarity">
    <text evidence="1">Belongs to the leucine-binding protein family.</text>
</comment>
<name>A0A829GKH6_LACPA</name>
<dbReference type="PROSITE" id="PS51257">
    <property type="entry name" value="PROKAR_LIPOPROTEIN"/>
    <property type="match status" value="1"/>
</dbReference>
<evidence type="ECO:0000259" key="6">
    <source>
        <dbReference type="Pfam" id="PF13458"/>
    </source>
</evidence>
<comment type="caution">
    <text evidence="7">The sequence shown here is derived from an EMBL/GenBank/DDBJ whole genome shotgun (WGS) entry which is preliminary data.</text>
</comment>
<evidence type="ECO:0000256" key="4">
    <source>
        <dbReference type="ARBA" id="ARBA00022970"/>
    </source>
</evidence>
<dbReference type="Proteomes" id="UP000014316">
    <property type="component" value="Unassembled WGS sequence"/>
</dbReference>
<dbReference type="InterPro" id="IPR051010">
    <property type="entry name" value="BCAA_transport"/>
</dbReference>
<organism evidence="7 8">
    <name type="scientific">Lacticaseibacillus paracasei subsp. paracasei Lpp123</name>
    <dbReference type="NCBI Taxonomy" id="1256201"/>
    <lineage>
        <taxon>Bacteria</taxon>
        <taxon>Bacillati</taxon>
        <taxon>Bacillota</taxon>
        <taxon>Bacilli</taxon>
        <taxon>Lactobacillales</taxon>
        <taxon>Lactobacillaceae</taxon>
        <taxon>Lacticaseibacillus</taxon>
    </lineage>
</organism>
<evidence type="ECO:0000313" key="7">
    <source>
        <dbReference type="EMBL" id="EPC58302.1"/>
    </source>
</evidence>
<feature type="domain" description="Leucine-binding protein" evidence="6">
    <location>
        <begin position="40"/>
        <end position="108"/>
    </location>
</feature>
<reference evidence="7 8" key="1">
    <citation type="journal article" date="2013" name="PLoS ONE">
        <title>Lactobacillus paracasei comparative genomics: towards species pan-genome definition and exploitation of diversity.</title>
        <authorList>
            <person name="Smokvina T."/>
            <person name="Wels M."/>
            <person name="Polka J."/>
            <person name="Chervaux C."/>
            <person name="Brisse S."/>
            <person name="Boekhorst J."/>
            <person name="van Hylckama Vlieg J.E."/>
            <person name="Siezen R.J."/>
        </authorList>
    </citation>
    <scope>NUCLEOTIDE SEQUENCE [LARGE SCALE GENOMIC DNA]</scope>
    <source>
        <strain evidence="7 8">Lpp123</strain>
    </source>
</reference>
<dbReference type="PANTHER" id="PTHR30483">
    <property type="entry name" value="LEUCINE-SPECIFIC-BINDING PROTEIN"/>
    <property type="match status" value="1"/>
</dbReference>
<evidence type="ECO:0000256" key="3">
    <source>
        <dbReference type="ARBA" id="ARBA00022729"/>
    </source>
</evidence>
<dbReference type="InterPro" id="IPR028082">
    <property type="entry name" value="Peripla_BP_I"/>
</dbReference>
<dbReference type="SUPFAM" id="SSF53822">
    <property type="entry name" value="Periplasmic binding protein-like I"/>
    <property type="match status" value="1"/>
</dbReference>
<evidence type="ECO:0000256" key="1">
    <source>
        <dbReference type="ARBA" id="ARBA00010062"/>
    </source>
</evidence>
<keyword evidence="4" id="KW-0029">Amino-acid transport</keyword>
<dbReference type="Gene3D" id="3.40.50.2300">
    <property type="match status" value="1"/>
</dbReference>
<accession>A0A829GKH6</accession>